<accession>A0A4S3K3F6</accession>
<dbReference type="PROSITE" id="PS01066">
    <property type="entry name" value="UPP_SYNTHASE"/>
    <property type="match status" value="1"/>
</dbReference>
<gene>
    <name evidence="2" type="primary">uppS</name>
    <name evidence="3" type="ORF">DFR24_0577</name>
</gene>
<dbReference type="Proteomes" id="UP000295341">
    <property type="component" value="Unassembled WGS sequence"/>
</dbReference>
<feature type="binding site" evidence="2">
    <location>
        <position position="183"/>
    </location>
    <ligand>
        <name>substrate</name>
    </ligand>
</feature>
<name>A0A4S3K3F6_9GAMM</name>
<evidence type="ECO:0000313" key="3">
    <source>
        <dbReference type="EMBL" id="TDU31214.1"/>
    </source>
</evidence>
<dbReference type="GO" id="GO:0071555">
    <property type="term" value="P:cell wall organization"/>
    <property type="evidence" value="ECO:0007669"/>
    <property type="project" value="UniProtKB-KW"/>
</dbReference>
<feature type="binding site" evidence="2">
    <location>
        <position position="39"/>
    </location>
    <ligand>
        <name>substrate</name>
    </ligand>
</feature>
<dbReference type="RefSeq" id="WP_281280137.1">
    <property type="nucleotide sequence ID" value="NZ_MWIN01000014.1"/>
</dbReference>
<dbReference type="GO" id="GO:0016094">
    <property type="term" value="P:polyprenol biosynthetic process"/>
    <property type="evidence" value="ECO:0007669"/>
    <property type="project" value="TreeGrafter"/>
</dbReference>
<comment type="subunit">
    <text evidence="2">Homodimer.</text>
</comment>
<keyword evidence="1 2" id="KW-0808">Transferase</keyword>
<comment type="similarity">
    <text evidence="2">Belongs to the UPP synthase family.</text>
</comment>
<feature type="binding site" evidence="2">
    <location>
        <position position="71"/>
    </location>
    <ligand>
        <name>substrate</name>
    </ligand>
</feature>
<dbReference type="EC" id="2.5.1.31" evidence="2"/>
<dbReference type="PANTHER" id="PTHR10291">
    <property type="entry name" value="DEHYDRODOLICHYL DIPHOSPHATE SYNTHASE FAMILY MEMBER"/>
    <property type="match status" value="1"/>
</dbReference>
<dbReference type="InterPro" id="IPR018520">
    <property type="entry name" value="UPP_synth-like_CS"/>
</dbReference>
<feature type="binding site" evidence="2">
    <location>
        <begin position="189"/>
        <end position="191"/>
    </location>
    <ligand>
        <name>substrate</name>
    </ligand>
</feature>
<evidence type="ECO:0000256" key="2">
    <source>
        <dbReference type="HAMAP-Rule" id="MF_01139"/>
    </source>
</evidence>
<dbReference type="Pfam" id="PF01255">
    <property type="entry name" value="Prenyltransf"/>
    <property type="match status" value="1"/>
</dbReference>
<feature type="active site" description="Proton acceptor" evidence="2">
    <location>
        <position position="70"/>
    </location>
</feature>
<keyword evidence="2" id="KW-0573">Peptidoglycan synthesis</keyword>
<dbReference type="InterPro" id="IPR001441">
    <property type="entry name" value="UPP_synth-like"/>
</dbReference>
<feature type="active site" evidence="2">
    <location>
        <position position="22"/>
    </location>
</feature>
<feature type="binding site" evidence="2">
    <location>
        <begin position="23"/>
        <end position="26"/>
    </location>
    <ligand>
        <name>substrate</name>
    </ligand>
</feature>
<dbReference type="GO" id="GO:0009252">
    <property type="term" value="P:peptidoglycan biosynthetic process"/>
    <property type="evidence" value="ECO:0007669"/>
    <property type="project" value="UniProtKB-UniRule"/>
</dbReference>
<evidence type="ECO:0000256" key="1">
    <source>
        <dbReference type="ARBA" id="ARBA00022679"/>
    </source>
</evidence>
<feature type="binding site" evidence="2">
    <location>
        <position position="35"/>
    </location>
    <ligand>
        <name>substrate</name>
    </ligand>
</feature>
<dbReference type="NCBIfam" id="TIGR00055">
    <property type="entry name" value="uppS"/>
    <property type="match status" value="1"/>
</dbReference>
<dbReference type="CDD" id="cd00475">
    <property type="entry name" value="Cis_IPPS"/>
    <property type="match status" value="1"/>
</dbReference>
<feature type="binding site" evidence="2">
    <location>
        <begin position="67"/>
        <end position="69"/>
    </location>
    <ligand>
        <name>substrate</name>
    </ligand>
</feature>
<dbReference type="GO" id="GO:0000287">
    <property type="term" value="F:magnesium ion binding"/>
    <property type="evidence" value="ECO:0007669"/>
    <property type="project" value="UniProtKB-UniRule"/>
</dbReference>
<dbReference type="EMBL" id="SOBT01000008">
    <property type="protein sequence ID" value="TDU31214.1"/>
    <property type="molecule type" value="Genomic_DNA"/>
</dbReference>
<dbReference type="SUPFAM" id="SSF64005">
    <property type="entry name" value="Undecaprenyl diphosphate synthase"/>
    <property type="match status" value="1"/>
</dbReference>
<evidence type="ECO:0000313" key="4">
    <source>
        <dbReference type="Proteomes" id="UP000295341"/>
    </source>
</evidence>
<keyword evidence="2" id="KW-0133">Cell shape</keyword>
<dbReference type="FunFam" id="3.40.1180.10:FF:000001">
    <property type="entry name" value="(2E,6E)-farnesyl-diphosphate-specific ditrans,polycis-undecaprenyl-diphosphate synthase"/>
    <property type="match status" value="1"/>
</dbReference>
<dbReference type="PANTHER" id="PTHR10291:SF0">
    <property type="entry name" value="DEHYDRODOLICHYL DIPHOSPHATE SYNTHASE 2"/>
    <property type="match status" value="1"/>
</dbReference>
<dbReference type="HAMAP" id="MF_01139">
    <property type="entry name" value="ISPT"/>
    <property type="match status" value="1"/>
</dbReference>
<keyword evidence="2" id="KW-0961">Cell wall biogenesis/degradation</keyword>
<dbReference type="GO" id="GO:0008360">
    <property type="term" value="P:regulation of cell shape"/>
    <property type="evidence" value="ECO:0007669"/>
    <property type="project" value="UniProtKB-KW"/>
</dbReference>
<dbReference type="GO" id="GO:0005829">
    <property type="term" value="C:cytosol"/>
    <property type="evidence" value="ECO:0007669"/>
    <property type="project" value="TreeGrafter"/>
</dbReference>
<keyword evidence="2" id="KW-0479">Metal-binding</keyword>
<dbReference type="Gene3D" id="3.40.1180.10">
    <property type="entry name" value="Decaprenyl diphosphate synthase-like"/>
    <property type="match status" value="1"/>
</dbReference>
<sequence>MIQAPPPLPDESVPTHVAVIMDGNGRWANARGEPRAFGHRAGVRAARRVLRCARKHGVEYLTVFAFSQENWRRPATEVSLLMQLFIRTLGREMNSLHRNGVRLRFIGDHAEFSAPLRAEMNRAVELTRDNRELKLNVAVGYGGQWDIVQAAQRLAERGETITAAGIEAGLDTAGIPPPDLLIRTGGEKRISNFLLWQLAYAELYFCDTLWPDFGDADLTAALDWFATRQRRFGRVPESA</sequence>
<feature type="binding site" evidence="2">
    <location>
        <position position="202"/>
    </location>
    <ligand>
        <name>Mg(2+)</name>
        <dbReference type="ChEBI" id="CHEBI:18420"/>
    </ligand>
</feature>
<keyword evidence="4" id="KW-1185">Reference proteome</keyword>
<comment type="cofactor">
    <cofactor evidence="2">
        <name>Mg(2+)</name>
        <dbReference type="ChEBI" id="CHEBI:18420"/>
    </cofactor>
    <text evidence="2">Binds 2 magnesium ions per subunit.</text>
</comment>
<keyword evidence="2" id="KW-0460">Magnesium</keyword>
<feature type="binding site" evidence="2">
    <location>
        <position position="73"/>
    </location>
    <ligand>
        <name>substrate</name>
    </ligand>
</feature>
<proteinExistence type="inferred from homology"/>
<protein>
    <recommendedName>
        <fullName evidence="2">Ditrans,polycis-undecaprenyl-diphosphate synthase ((2E,6E)-farnesyl-diphosphate specific)</fullName>
        <ecNumber evidence="2">2.5.1.31</ecNumber>
    </recommendedName>
    <alternativeName>
        <fullName evidence="2">Ditrans,polycis-undecaprenylcistransferase</fullName>
    </alternativeName>
    <alternativeName>
        <fullName evidence="2">Undecaprenyl diphosphate synthase</fullName>
        <shortName evidence="2">UDS</shortName>
    </alternativeName>
    <alternativeName>
        <fullName evidence="2">Undecaprenyl pyrophosphate synthase</fullName>
        <shortName evidence="2">UPP synthase</shortName>
    </alternativeName>
</protein>
<comment type="catalytic activity">
    <reaction evidence="2">
        <text>8 isopentenyl diphosphate + (2E,6E)-farnesyl diphosphate = di-trans,octa-cis-undecaprenyl diphosphate + 8 diphosphate</text>
        <dbReference type="Rhea" id="RHEA:27551"/>
        <dbReference type="ChEBI" id="CHEBI:33019"/>
        <dbReference type="ChEBI" id="CHEBI:58405"/>
        <dbReference type="ChEBI" id="CHEBI:128769"/>
        <dbReference type="ChEBI" id="CHEBI:175763"/>
        <dbReference type="EC" id="2.5.1.31"/>
    </reaction>
</comment>
<comment type="function">
    <text evidence="2">Catalyzes the sequential condensation of isopentenyl diphosphate (IPP) with (2E,6E)-farnesyl diphosphate (E,E-FPP) to yield (2Z,6Z,10Z,14Z,18Z,22Z,26Z,30Z,34E,38E)-undecaprenyl diphosphate (di-trans,octa-cis-UPP). UPP is the precursor of glycosyl carrier lipid in the biosynthesis of bacterial cell wall polysaccharide components such as peptidoglycan and lipopolysaccharide.</text>
</comment>
<reference evidence="3 4" key="1">
    <citation type="submission" date="2019-03" db="EMBL/GenBank/DDBJ databases">
        <title>Genomic Encyclopedia of Type Strains, Phase IV (KMG-IV): sequencing the most valuable type-strain genomes for metagenomic binning, comparative biology and taxonomic classification.</title>
        <authorList>
            <person name="Goeker M."/>
        </authorList>
    </citation>
    <scope>NUCLEOTIDE SEQUENCE [LARGE SCALE GENOMIC DNA]</scope>
    <source>
        <strain evidence="3 4">DSM 26377</strain>
    </source>
</reference>
<comment type="caution">
    <text evidence="3">The sequence shown here is derived from an EMBL/GenBank/DDBJ whole genome shotgun (WGS) entry which is preliminary data.</text>
</comment>
<organism evidence="3 4">
    <name type="scientific">Panacagrimonas perspica</name>
    <dbReference type="NCBI Taxonomy" id="381431"/>
    <lineage>
        <taxon>Bacteria</taxon>
        <taxon>Pseudomonadati</taxon>
        <taxon>Pseudomonadota</taxon>
        <taxon>Gammaproteobacteria</taxon>
        <taxon>Nevskiales</taxon>
        <taxon>Nevskiaceae</taxon>
        <taxon>Panacagrimonas</taxon>
    </lineage>
</organism>
<feature type="binding site" evidence="2">
    <location>
        <position position="22"/>
    </location>
    <ligand>
        <name>Mg(2+)</name>
        <dbReference type="ChEBI" id="CHEBI:18420"/>
    </ligand>
</feature>
<dbReference type="GO" id="GO:0008834">
    <property type="term" value="F:ditrans,polycis-undecaprenyl-diphosphate synthase [(2E,6E)-farnesyl-diphosphate specific] activity"/>
    <property type="evidence" value="ECO:0007669"/>
    <property type="project" value="UniProtKB-UniRule"/>
</dbReference>
<feature type="binding site" evidence="2">
    <location>
        <position position="27"/>
    </location>
    <ligand>
        <name>substrate</name>
    </ligand>
</feature>
<dbReference type="InterPro" id="IPR036424">
    <property type="entry name" value="UPP_synth-like_sf"/>
</dbReference>
<dbReference type="AlphaFoldDB" id="A0A4S3K3F6"/>